<dbReference type="AlphaFoldDB" id="A0A9Q8QPQ5"/>
<keyword evidence="2" id="KW-0732">Signal</keyword>
<reference evidence="3" key="1">
    <citation type="submission" date="2021-11" db="EMBL/GenBank/DDBJ databases">
        <title>Purpureocillium_takamizusanense_genome.</title>
        <authorList>
            <person name="Nguyen N.-H."/>
        </authorList>
    </citation>
    <scope>NUCLEOTIDE SEQUENCE</scope>
    <source>
        <strain evidence="3">PT3</strain>
    </source>
</reference>
<evidence type="ECO:0000256" key="1">
    <source>
        <dbReference type="SAM" id="MobiDB-lite"/>
    </source>
</evidence>
<evidence type="ECO:0000313" key="4">
    <source>
        <dbReference type="Proteomes" id="UP000829364"/>
    </source>
</evidence>
<evidence type="ECO:0000313" key="3">
    <source>
        <dbReference type="EMBL" id="UNI24118.1"/>
    </source>
</evidence>
<protein>
    <submittedName>
        <fullName evidence="3">Uncharacterized protein</fullName>
    </submittedName>
</protein>
<proteinExistence type="predicted"/>
<feature type="compositionally biased region" description="Acidic residues" evidence="1">
    <location>
        <begin position="664"/>
        <end position="675"/>
    </location>
</feature>
<keyword evidence="4" id="KW-1185">Reference proteome</keyword>
<accession>A0A9Q8QPQ5</accession>
<feature type="region of interest" description="Disordered" evidence="1">
    <location>
        <begin position="646"/>
        <end position="770"/>
    </location>
</feature>
<organism evidence="3 4">
    <name type="scientific">Purpureocillium takamizusanense</name>
    <dbReference type="NCBI Taxonomy" id="2060973"/>
    <lineage>
        <taxon>Eukaryota</taxon>
        <taxon>Fungi</taxon>
        <taxon>Dikarya</taxon>
        <taxon>Ascomycota</taxon>
        <taxon>Pezizomycotina</taxon>
        <taxon>Sordariomycetes</taxon>
        <taxon>Hypocreomycetidae</taxon>
        <taxon>Hypocreales</taxon>
        <taxon>Ophiocordycipitaceae</taxon>
        <taxon>Purpureocillium</taxon>
    </lineage>
</organism>
<feature type="compositionally biased region" description="Acidic residues" evidence="1">
    <location>
        <begin position="691"/>
        <end position="715"/>
    </location>
</feature>
<feature type="chain" id="PRO_5040384433" evidence="2">
    <location>
        <begin position="21"/>
        <end position="770"/>
    </location>
</feature>
<gene>
    <name evidence="3" type="ORF">JDV02_009893</name>
</gene>
<dbReference type="RefSeq" id="XP_047847599.1">
    <property type="nucleotide sequence ID" value="XM_047991587.1"/>
</dbReference>
<feature type="compositionally biased region" description="Acidic residues" evidence="1">
    <location>
        <begin position="743"/>
        <end position="759"/>
    </location>
</feature>
<name>A0A9Q8QPQ5_9HYPO</name>
<dbReference type="GeneID" id="72071838"/>
<feature type="compositionally biased region" description="Acidic residues" evidence="1">
    <location>
        <begin position="725"/>
        <end position="734"/>
    </location>
</feature>
<feature type="signal peptide" evidence="2">
    <location>
        <begin position="1"/>
        <end position="20"/>
    </location>
</feature>
<sequence length="770" mass="87839">MPGILSLSLNLHLTLHLTSPTRHPTTCSRHLLENSTSCFDSEESSFHTTICKVVSPPRHLPQTNPLSCPSRTVRSFLAMSCLYFPPPLGGCMPRSSPRRLLPQQRPADGAAKRTTTWSSHRNIPRPISTLYYLPDSDDHRSAGTEAYLKMFPYHAQPSYQYTWRHPAGVYLDAETCLAWGVQRRAFTPETTAALRALLRDCRKFRTNVRSPDLENGSWSVYTLMMAARRVITKARREQTYWRVLDQLSRLEWDNLRARYLPLSMCDSDRAMSQWSSLMPYVCTILGEVTRERWQFETWRDAVGEGHHLTDEALLQAPSRRWNRMLLKVAKYSYQVRMYAGRALPWPFARIMRVLEDTHSRIHEYQRVGTFLSAPLLHRVHPVEAALIVARDIYLAGRVPPRHEPQEVQAIRKRALAHASRLLYRVVLSEAGVPIALFFRGDDGKPEAFAPNSAQCRAVITAKEWPAVPLARIIDGELIDLQQVRVESRFGSKTYMLCFAGEDMETRYVIDAVWKDNILRFRLQHGNFPWETNPLAELMGNHATGHGMLNANDANQDDHGNDDDHQNYHHNQVSWEAETQSSGYMSARWDGYVGCHHEVGDLPYDDEIEPKLENKQAQPVPRPPMCLPRRVNEAVHAWLEHVEKMGPDGAGTGWIAGQRPPAGEALEESEDDESEEDRWWRWQCEGAGGKWEEEDEDEDEEEDEQEEEDASGEDVDGYYGYSGGEDWTESDEDLEGSWALAGDHDEEGNDADDEEEEEEEGHGVGGPLVII</sequence>
<dbReference type="OrthoDB" id="4927913at2759"/>
<dbReference type="EMBL" id="CP086363">
    <property type="protein sequence ID" value="UNI24118.1"/>
    <property type="molecule type" value="Genomic_DNA"/>
</dbReference>
<dbReference type="Proteomes" id="UP000829364">
    <property type="component" value="Chromosome 10"/>
</dbReference>
<dbReference type="KEGG" id="ptkz:JDV02_009893"/>
<evidence type="ECO:0000256" key="2">
    <source>
        <dbReference type="SAM" id="SignalP"/>
    </source>
</evidence>